<dbReference type="PROSITE" id="PS00028">
    <property type="entry name" value="ZINC_FINGER_C2H2_1"/>
    <property type="match status" value="1"/>
</dbReference>
<dbReference type="Proteomes" id="UP000054549">
    <property type="component" value="Unassembled WGS sequence"/>
</dbReference>
<evidence type="ECO:0000256" key="1">
    <source>
        <dbReference type="PROSITE-ProRule" id="PRU00042"/>
    </source>
</evidence>
<organism evidence="4 5">
    <name type="scientific">Amanita muscaria (strain Koide BX008)</name>
    <dbReference type="NCBI Taxonomy" id="946122"/>
    <lineage>
        <taxon>Eukaryota</taxon>
        <taxon>Fungi</taxon>
        <taxon>Dikarya</taxon>
        <taxon>Basidiomycota</taxon>
        <taxon>Agaricomycotina</taxon>
        <taxon>Agaricomycetes</taxon>
        <taxon>Agaricomycetidae</taxon>
        <taxon>Agaricales</taxon>
        <taxon>Pluteineae</taxon>
        <taxon>Amanitaceae</taxon>
        <taxon>Amanita</taxon>
    </lineage>
</organism>
<evidence type="ECO:0000256" key="2">
    <source>
        <dbReference type="SAM" id="MobiDB-lite"/>
    </source>
</evidence>
<dbReference type="EMBL" id="KN818339">
    <property type="protein sequence ID" value="KIL58389.1"/>
    <property type="molecule type" value="Genomic_DNA"/>
</dbReference>
<accession>A0A0C2SW97</accession>
<feature type="region of interest" description="Disordered" evidence="2">
    <location>
        <begin position="701"/>
        <end position="733"/>
    </location>
</feature>
<keyword evidence="1" id="KW-0863">Zinc-finger</keyword>
<name>A0A0C2SW97_AMAMK</name>
<dbReference type="Pfam" id="PF18759">
    <property type="entry name" value="Plavaka"/>
    <property type="match status" value="1"/>
</dbReference>
<keyword evidence="5" id="KW-1185">Reference proteome</keyword>
<dbReference type="HOGENOM" id="CLU_006344_1_0_1"/>
<dbReference type="STRING" id="946122.A0A0C2SW97"/>
<evidence type="ECO:0000313" key="5">
    <source>
        <dbReference type="Proteomes" id="UP000054549"/>
    </source>
</evidence>
<dbReference type="InParanoid" id="A0A0C2SW97"/>
<proteinExistence type="predicted"/>
<reference evidence="4 5" key="1">
    <citation type="submission" date="2014-04" db="EMBL/GenBank/DDBJ databases">
        <title>Evolutionary Origins and Diversification of the Mycorrhizal Mutualists.</title>
        <authorList>
            <consortium name="DOE Joint Genome Institute"/>
            <consortium name="Mycorrhizal Genomics Consortium"/>
            <person name="Kohler A."/>
            <person name="Kuo A."/>
            <person name="Nagy L.G."/>
            <person name="Floudas D."/>
            <person name="Copeland A."/>
            <person name="Barry K.W."/>
            <person name="Cichocki N."/>
            <person name="Veneault-Fourrey C."/>
            <person name="LaButti K."/>
            <person name="Lindquist E.A."/>
            <person name="Lipzen A."/>
            <person name="Lundell T."/>
            <person name="Morin E."/>
            <person name="Murat C."/>
            <person name="Riley R."/>
            <person name="Ohm R."/>
            <person name="Sun H."/>
            <person name="Tunlid A."/>
            <person name="Henrissat B."/>
            <person name="Grigoriev I.V."/>
            <person name="Hibbett D.S."/>
            <person name="Martin F."/>
        </authorList>
    </citation>
    <scope>NUCLEOTIDE SEQUENCE [LARGE SCALE GENOMIC DNA]</scope>
    <source>
        <strain evidence="4 5">Koide BX008</strain>
    </source>
</reference>
<keyword evidence="1" id="KW-0479">Metal-binding</keyword>
<gene>
    <name evidence="4" type="ORF">M378DRAFT_86568</name>
</gene>
<dbReference type="InterPro" id="IPR041078">
    <property type="entry name" value="Plavaka"/>
</dbReference>
<dbReference type="InterPro" id="IPR013087">
    <property type="entry name" value="Znf_C2H2_type"/>
</dbReference>
<dbReference type="GO" id="GO:0008270">
    <property type="term" value="F:zinc ion binding"/>
    <property type="evidence" value="ECO:0007669"/>
    <property type="project" value="UniProtKB-KW"/>
</dbReference>
<dbReference type="OrthoDB" id="3199698at2759"/>
<evidence type="ECO:0000259" key="3">
    <source>
        <dbReference type="PROSITE" id="PS50157"/>
    </source>
</evidence>
<sequence>MPRSFKPRNIPCPLKDCNKYFTNRGGLTNHLRLHQDAYEAQESRERLLQHRNQGANQAADFVDHFYDLDDPFDDQEGIHDEPVHENHQEPCREKVTWHPMLNGRPCNETGEFLPYDALPPPWDTFACNDFSPFKSKESFLIADLLFRRNQTPHQQIDDLMQYWAKSLPPGSEPPFADAEDLIATVDSIEHGHITWQSFTVLYQPQEGEDVGDTPWKLKSYDVWYRDPREVIKAQLSNRDFAKEMDFAAKKVTDEKTKVRRFQDFMSGEWAWEQSDILAKDEKNHGATFCPIILGSDKTTVSVATGQNDYYPMYLSNGLIHNNVRRAHRNGVSLIAFLAIPKTDKEHEDSIQFRRFRRELFHGSVSQILQTLRPGMEEPELLRYADGYYRRTIYGLGAYIADYPEQVILSCIVQDWCPLCTASNKNLDGEGGRRVHELTEVLMEAHNEKTLWFDYGIIPGIMPFTHGFPRADIHGIITPDILHQLVKGAFKDHLVTWVEAYIKKTNTARQAKKILADIDRRIAAVPLFPKLRRFPEGRGFKQWTGNDSKALMKVYLPAIIGYVPQKMVRAIASFMEFCYIVRQSVIDENDLDKLDEYLAKFHKYREVFRDKGVRQDFNLPRQHALTHYCTLIRKFGAPNGLCSSITESKHIAAVKEPWRRSSRFNALSQMLLTNQRLDKLAACSVVFKAHELEDIAPLPAPVKKVKKGDDDDDDGGPIDDRKSTGKVKLAQKPVPNVPREPEALSAWLGIPELPNLISKFLFLQEHLEFNSSANEIPLNECPQHTDNIYLYSSAVSTYFSPSDISGIGGMLRERIRSTHKWRCDGVERQDCVFVMNNPDLPGFRGMYAAQVLAFVKFKHNRVTYRCAVIKQFSTIGDSPCPDTGMWMVQREDKYEIIHIDSIFRAAHLIGIAGLSWIPHRLKHYDSLKAFKMFYINKFIDYNAYEIAF</sequence>
<dbReference type="SMART" id="SM00355">
    <property type="entry name" value="ZnF_C2H2"/>
    <property type="match status" value="1"/>
</dbReference>
<dbReference type="AlphaFoldDB" id="A0A0C2SW97"/>
<evidence type="ECO:0000313" key="4">
    <source>
        <dbReference type="EMBL" id="KIL58389.1"/>
    </source>
</evidence>
<feature type="domain" description="C2H2-type" evidence="3">
    <location>
        <begin position="10"/>
        <end position="39"/>
    </location>
</feature>
<keyword evidence="1" id="KW-0862">Zinc</keyword>
<protein>
    <recommendedName>
        <fullName evidence="3">C2H2-type domain-containing protein</fullName>
    </recommendedName>
</protein>
<dbReference type="PROSITE" id="PS50157">
    <property type="entry name" value="ZINC_FINGER_C2H2_2"/>
    <property type="match status" value="1"/>
</dbReference>